<dbReference type="Gene3D" id="3.30.1120.10">
    <property type="match status" value="1"/>
</dbReference>
<organism evidence="5 6">
    <name type="scientific">Oncorhynchus tshawytscha</name>
    <name type="common">Chinook salmon</name>
    <name type="synonym">Salmo tshawytscha</name>
    <dbReference type="NCBI Taxonomy" id="74940"/>
    <lineage>
        <taxon>Eukaryota</taxon>
        <taxon>Metazoa</taxon>
        <taxon>Chordata</taxon>
        <taxon>Craniata</taxon>
        <taxon>Vertebrata</taxon>
        <taxon>Euteleostomi</taxon>
        <taxon>Actinopterygii</taxon>
        <taxon>Neopterygii</taxon>
        <taxon>Teleostei</taxon>
        <taxon>Protacanthopterygii</taxon>
        <taxon>Salmoniformes</taxon>
        <taxon>Salmonidae</taxon>
        <taxon>Salmoninae</taxon>
        <taxon>Oncorhynchus</taxon>
    </lineage>
</organism>
<comment type="cofactor">
    <cofactor evidence="1">
        <name>Ca(2+)</name>
        <dbReference type="ChEBI" id="CHEBI:29108"/>
    </cofactor>
</comment>
<dbReference type="PANTHER" id="PTHR42693:SF9">
    <property type="entry name" value="STERYL-SULFATASE"/>
    <property type="match status" value="1"/>
</dbReference>
<evidence type="ECO:0000313" key="5">
    <source>
        <dbReference type="Ensembl" id="ENSOTSP00005073076.1"/>
    </source>
</evidence>
<reference evidence="5" key="1">
    <citation type="submission" date="2025-08" db="UniProtKB">
        <authorList>
            <consortium name="Ensembl"/>
        </authorList>
    </citation>
    <scope>IDENTIFICATION</scope>
</reference>
<name>A0A8C8I0A6_ONCTS</name>
<dbReference type="GO" id="GO:0004065">
    <property type="term" value="F:arylsulfatase activity"/>
    <property type="evidence" value="ECO:0007669"/>
    <property type="project" value="TreeGrafter"/>
</dbReference>
<dbReference type="InterPro" id="IPR050738">
    <property type="entry name" value="Sulfatase"/>
</dbReference>
<evidence type="ECO:0000256" key="1">
    <source>
        <dbReference type="ARBA" id="ARBA00001913"/>
    </source>
</evidence>
<dbReference type="Pfam" id="PF14707">
    <property type="entry name" value="Sulfatase_C"/>
    <property type="match status" value="1"/>
</dbReference>
<feature type="chain" id="PRO_5034671074" description="Sulfatase N-terminal domain-containing protein" evidence="3">
    <location>
        <begin position="22"/>
        <end position="494"/>
    </location>
</feature>
<keyword evidence="6" id="KW-1185">Reference proteome</keyword>
<sequence>MRSPWIPCCLDLLLLFDVCYALNDDKRPHFVLIYAQLGGNVLCCCVCRTPNIDMLAQEGLRLTRHIAAAPLCTPSRAGVYIISAASGGLPKEEVTFAKVAKRQGKWHRGLNCERNDDYCHHPSAHGFHHFYGITLTKLRDCQPGRSSIFTNVQAHTPFKVMYSVQYMVVAIYGTFVANFPDFSCFLMRNREVDEQPYVSENLTQRMTDEVNSAPFLLFFSFIQVHTAMFASPAFQGTSQHDIYGNAIQEVDWSVGQLMQTLDRLNLRENTLVYLTSDQLAHLEEITVRGEGNPPTGKGGIQVPVLLRWTGMLPAGKDIDEPTSNVDIFPAVVKLAGGTALGDRVIDGHDLIPLLQGKVERSKQEFLFHYCNAYLNVVRWQPPNSYSKWKLFFFTPDFYPENGTACMHTHACFCTASYVTYHDPPLLFDLSYTEPAFHSVVEEIRVAVAVHKESITPVQDQLAPGHLLWKPCLQPCCSSLSQLSLCDKCICKKIK</sequence>
<evidence type="ECO:0000256" key="2">
    <source>
        <dbReference type="ARBA" id="ARBA00008779"/>
    </source>
</evidence>
<proteinExistence type="inferred from homology"/>
<comment type="similarity">
    <text evidence="2">Belongs to the sulfatase family.</text>
</comment>
<evidence type="ECO:0000256" key="3">
    <source>
        <dbReference type="SAM" id="SignalP"/>
    </source>
</evidence>
<dbReference type="AlphaFoldDB" id="A0A8C8I0A6"/>
<dbReference type="GeneTree" id="ENSGT00940000161153"/>
<keyword evidence="3" id="KW-0732">Signal</keyword>
<dbReference type="InterPro" id="IPR017850">
    <property type="entry name" value="Alkaline_phosphatase_core_sf"/>
</dbReference>
<reference evidence="5" key="2">
    <citation type="submission" date="2025-09" db="UniProtKB">
        <authorList>
            <consortium name="Ensembl"/>
        </authorList>
    </citation>
    <scope>IDENTIFICATION</scope>
</reference>
<dbReference type="SUPFAM" id="SSF53649">
    <property type="entry name" value="Alkaline phosphatase-like"/>
    <property type="match status" value="1"/>
</dbReference>
<feature type="domain" description="Sulfatase N-terminal" evidence="4">
    <location>
        <begin position="49"/>
        <end position="336"/>
    </location>
</feature>
<dbReference type="Ensembl" id="ENSOTST00005079200.2">
    <property type="protein sequence ID" value="ENSOTSP00005073076.1"/>
    <property type="gene ID" value="ENSOTSG00005034495.2"/>
</dbReference>
<protein>
    <recommendedName>
        <fullName evidence="4">Sulfatase N-terminal domain-containing protein</fullName>
    </recommendedName>
</protein>
<dbReference type="Gene3D" id="3.40.720.10">
    <property type="entry name" value="Alkaline Phosphatase, subunit A"/>
    <property type="match status" value="1"/>
</dbReference>
<evidence type="ECO:0000259" key="4">
    <source>
        <dbReference type="Pfam" id="PF00884"/>
    </source>
</evidence>
<dbReference type="Proteomes" id="UP000694402">
    <property type="component" value="Unassembled WGS sequence"/>
</dbReference>
<gene>
    <name evidence="5" type="primary">STS</name>
</gene>
<evidence type="ECO:0000313" key="6">
    <source>
        <dbReference type="Proteomes" id="UP000694402"/>
    </source>
</evidence>
<feature type="signal peptide" evidence="3">
    <location>
        <begin position="1"/>
        <end position="21"/>
    </location>
</feature>
<dbReference type="Pfam" id="PF00884">
    <property type="entry name" value="Sulfatase"/>
    <property type="match status" value="1"/>
</dbReference>
<dbReference type="InterPro" id="IPR000917">
    <property type="entry name" value="Sulfatase_N"/>
</dbReference>
<accession>A0A8C8I0A6</accession>
<dbReference type="PANTHER" id="PTHR42693">
    <property type="entry name" value="ARYLSULFATASE FAMILY MEMBER"/>
    <property type="match status" value="1"/>
</dbReference>